<comment type="subcellular location">
    <subcellularLocation>
        <location evidence="2">Cytoplasm</location>
    </subcellularLocation>
</comment>
<dbReference type="FunFam" id="3.40.50.150:FF:000022">
    <property type="entry name" value="Ribosomal RNA small subunit methyltransferase B"/>
    <property type="match status" value="1"/>
</dbReference>
<dbReference type="EMBL" id="LK932407">
    <property type="protein sequence ID" value="CDS88487.1"/>
    <property type="molecule type" value="Genomic_DNA"/>
</dbReference>
<dbReference type="InterPro" id="IPR029063">
    <property type="entry name" value="SAM-dependent_MTases_sf"/>
</dbReference>
<organism evidence="17">
    <name type="scientific">Clostridioides difficile</name>
    <name type="common">Peptoclostridium difficile</name>
    <dbReference type="NCBI Taxonomy" id="1496"/>
    <lineage>
        <taxon>Bacteria</taxon>
        <taxon>Bacillati</taxon>
        <taxon>Bacillota</taxon>
        <taxon>Clostridia</taxon>
        <taxon>Peptostreptococcales</taxon>
        <taxon>Peptostreptococcaceae</taxon>
        <taxon>Clostridioides</taxon>
    </lineage>
</organism>
<evidence type="ECO:0000256" key="11">
    <source>
        <dbReference type="ARBA" id="ARBA00031088"/>
    </source>
</evidence>
<dbReference type="NCBIfam" id="TIGR00563">
    <property type="entry name" value="rsmB"/>
    <property type="match status" value="1"/>
</dbReference>
<proteinExistence type="inferred from homology"/>
<feature type="binding site" evidence="13">
    <location>
        <position position="309"/>
    </location>
    <ligand>
        <name>S-adenosyl-L-methionine</name>
        <dbReference type="ChEBI" id="CHEBI:59789"/>
    </ligand>
</feature>
<dbReference type="RefSeq" id="WP_004454898.1">
    <property type="nucleotide sequence ID" value="NZ_AP031492.1"/>
</dbReference>
<feature type="binding site" evidence="13">
    <location>
        <position position="327"/>
    </location>
    <ligand>
        <name>S-adenosyl-L-methionine</name>
        <dbReference type="ChEBI" id="CHEBI:59789"/>
    </ligand>
</feature>
<evidence type="ECO:0000313" key="24">
    <source>
        <dbReference type="Proteomes" id="UP000372533"/>
    </source>
</evidence>
<feature type="domain" description="SAM-dependent MTase RsmB/NOP-type" evidence="14">
    <location>
        <begin position="168"/>
        <end position="440"/>
    </location>
</feature>
<dbReference type="EMBL" id="CAADAN010000001">
    <property type="protein sequence ID" value="VFD29116.1"/>
    <property type="molecule type" value="Genomic_DNA"/>
</dbReference>
<gene>
    <name evidence="17" type="primary">rsmB</name>
    <name evidence="17" type="ORF">BN1095_620083</name>
    <name evidence="15" type="ORF">BN1096_520116</name>
    <name evidence="16" type="ORF">BN1097_680068</name>
    <name evidence="18" type="ORF">KRM00_003084</name>
    <name evidence="19" type="ORF">KRM00_004293</name>
    <name evidence="22" type="ORF">SAMEA1402366_01485</name>
    <name evidence="21" type="ORF">SAMEA1402399_00150</name>
    <name evidence="20" type="ORF">SAMEA3375112_01791</name>
</gene>
<dbReference type="EC" id="2.1.1.176" evidence="3"/>
<dbReference type="SUPFAM" id="SSF53335">
    <property type="entry name" value="S-adenosyl-L-methionine-dependent methyltransferases"/>
    <property type="match status" value="1"/>
</dbReference>
<dbReference type="InterPro" id="IPR023267">
    <property type="entry name" value="RCMT"/>
</dbReference>
<reference evidence="21 25" key="3">
    <citation type="submission" date="2019-02" db="EMBL/GenBank/DDBJ databases">
        <authorList>
            <consortium name="Pathogen Informatics"/>
        </authorList>
    </citation>
    <scope>NUCLEOTIDE SEQUENCE [LARGE SCALE GENOMIC DNA]</scope>
    <source>
        <strain evidence="21">Clo34</strain>
        <strain evidence="25">clo34</strain>
        <strain evidence="24">tl291</strain>
        <strain evidence="22">Tl291</strain>
        <strain evidence="20 23">VRECD0157</strain>
    </source>
</reference>
<evidence type="ECO:0000256" key="7">
    <source>
        <dbReference type="ARBA" id="ARBA00022679"/>
    </source>
</evidence>
<dbReference type="GO" id="GO:0008649">
    <property type="term" value="F:rRNA methyltransferase activity"/>
    <property type="evidence" value="ECO:0007669"/>
    <property type="project" value="InterPro"/>
</dbReference>
<dbReference type="SUPFAM" id="SSF48013">
    <property type="entry name" value="NusB-like"/>
    <property type="match status" value="1"/>
</dbReference>
<dbReference type="Pfam" id="PF01189">
    <property type="entry name" value="Methyltr_RsmB-F"/>
    <property type="match status" value="1"/>
</dbReference>
<dbReference type="Gene3D" id="1.10.940.10">
    <property type="entry name" value="NusB-like"/>
    <property type="match status" value="1"/>
</dbReference>
<evidence type="ECO:0000313" key="22">
    <source>
        <dbReference type="EMBL" id="VHY03364.1"/>
    </source>
</evidence>
<keyword evidence="4" id="KW-0963">Cytoplasm</keyword>
<dbReference type="GO" id="GO:0006355">
    <property type="term" value="P:regulation of DNA-templated transcription"/>
    <property type="evidence" value="ECO:0007669"/>
    <property type="project" value="InterPro"/>
</dbReference>
<dbReference type="InterPro" id="IPR054728">
    <property type="entry name" value="RsmB-like_ferredoxin"/>
</dbReference>
<evidence type="ECO:0000256" key="5">
    <source>
        <dbReference type="ARBA" id="ARBA00022552"/>
    </source>
</evidence>
<dbReference type="InterPro" id="IPR011023">
    <property type="entry name" value="Nop2p"/>
</dbReference>
<dbReference type="NCBIfam" id="NF011494">
    <property type="entry name" value="PRK14902.1"/>
    <property type="match status" value="1"/>
</dbReference>
<dbReference type="PATRIC" id="fig|1496.1373.peg.248"/>
<keyword evidence="6 13" id="KW-0489">Methyltransferase</keyword>
<dbReference type="EMBL" id="LK933316">
    <property type="protein sequence ID" value="CDT64915.1"/>
    <property type="molecule type" value="Genomic_DNA"/>
</dbReference>
<dbReference type="Proteomes" id="UP000411588">
    <property type="component" value="Unassembled WGS sequence"/>
</dbReference>
<dbReference type="EMBL" id="FUPS01000005">
    <property type="protein sequence ID" value="SJS31472.1"/>
    <property type="molecule type" value="Genomic_DNA"/>
</dbReference>
<dbReference type="PANTHER" id="PTHR22807:SF53">
    <property type="entry name" value="RIBOSOMAL RNA SMALL SUBUNIT METHYLTRANSFERASE B-RELATED"/>
    <property type="match status" value="1"/>
</dbReference>
<evidence type="ECO:0000313" key="17">
    <source>
        <dbReference type="EMBL" id="CDT64915.1"/>
    </source>
</evidence>
<dbReference type="PANTHER" id="PTHR22807">
    <property type="entry name" value="NOP2 YEAST -RELATED NOL1/NOP2/FMU SUN DOMAIN-CONTAINING"/>
    <property type="match status" value="1"/>
</dbReference>
<evidence type="ECO:0000256" key="8">
    <source>
        <dbReference type="ARBA" id="ARBA00022691"/>
    </source>
</evidence>
<dbReference type="GO" id="GO:0003723">
    <property type="term" value="F:RNA binding"/>
    <property type="evidence" value="ECO:0007669"/>
    <property type="project" value="UniProtKB-UniRule"/>
</dbReference>
<comment type="function">
    <text evidence="1">Specifically methylates the cytosine at position 967 (m5C967) of 16S rRNA.</text>
</comment>
<feature type="active site" description="Nucleophile" evidence="13">
    <location>
        <position position="379"/>
    </location>
</feature>
<evidence type="ECO:0000256" key="3">
    <source>
        <dbReference type="ARBA" id="ARBA00012140"/>
    </source>
</evidence>
<comment type="catalytic activity">
    <reaction evidence="12">
        <text>cytidine(967) in 16S rRNA + S-adenosyl-L-methionine = 5-methylcytidine(967) in 16S rRNA + S-adenosyl-L-homocysteine + H(+)</text>
        <dbReference type="Rhea" id="RHEA:42748"/>
        <dbReference type="Rhea" id="RHEA-COMP:10219"/>
        <dbReference type="Rhea" id="RHEA-COMP:10220"/>
        <dbReference type="ChEBI" id="CHEBI:15378"/>
        <dbReference type="ChEBI" id="CHEBI:57856"/>
        <dbReference type="ChEBI" id="CHEBI:59789"/>
        <dbReference type="ChEBI" id="CHEBI:74483"/>
        <dbReference type="ChEBI" id="CHEBI:82748"/>
        <dbReference type="EC" id="2.1.1.176"/>
    </reaction>
</comment>
<evidence type="ECO:0000256" key="12">
    <source>
        <dbReference type="ARBA" id="ARBA00047283"/>
    </source>
</evidence>
<dbReference type="InterPro" id="IPR049560">
    <property type="entry name" value="MeTrfase_RsmB-F_NOP2_cat"/>
</dbReference>
<keyword evidence="8 13" id="KW-0949">S-adenosyl-L-methionine</keyword>
<dbReference type="Pfam" id="PF22458">
    <property type="entry name" value="RsmF-B_ferredox"/>
    <property type="match status" value="1"/>
</dbReference>
<reference evidence="18" key="2">
    <citation type="journal article" date="2018" name="Genome Biol.">
        <title>SKESA: strategic k-mer extension for scrupulous assemblies.</title>
        <authorList>
            <person name="Souvorov A."/>
            <person name="Agarwala R."/>
            <person name="Lipman D.J."/>
        </authorList>
    </citation>
    <scope>NUCLEOTIDE SEQUENCE</scope>
    <source>
        <strain evidence="18">HN1000</strain>
    </source>
</reference>
<sequence>MDAREVGFKVLCDIEKNDNYSNIAINKHFKNLEISDMDRGLATELIYGVIENKYYLDYIINKLSKIKVKKMSTYVKIFLRMGTYQILFLDSISDYAAVNETVKLSKKYDKKSSGFINAILRNEIRAKETIMDITEEDSVKYLSIKYSYNSWIIKNWIDKFGQEFAEDLLEANNEKPSIYIRTNTLKISREELIEKLSEMGIVCLKVPMVEEAIKVEKMKNIEKNELFKAGLFTIQDISSMIVGKVINPKEGSFVLDVCSAPGGKSTHLATLMNNTGQVVARDIFEHKLKLINSTVNRLGLKNVFVERFDASEIDENSISKFDYVLADVPCSGFGIIRRKPEIKYKKEEELKDITSIQKKILENASKYVKVGGTLVYSTCTIQDVENINIVTSFVEENHNFEFVPIDTVNVDLDNQDKGYLKIYPNIHGIDGFFIAKLKRIR</sequence>
<comment type="similarity">
    <text evidence="13">Belongs to the class I-like SAM-binding methyltransferase superfamily. RsmB/NOP family.</text>
</comment>
<reference evidence="18" key="4">
    <citation type="submission" date="2021-06" db="EMBL/GenBank/DDBJ databases">
        <authorList>
            <consortium name="NCBI Pathogen Detection Project"/>
        </authorList>
    </citation>
    <scope>NUCLEOTIDE SEQUENCE</scope>
    <source>
        <strain evidence="18">HN1000</strain>
    </source>
</reference>
<evidence type="ECO:0000259" key="14">
    <source>
        <dbReference type="PROSITE" id="PS51686"/>
    </source>
</evidence>
<evidence type="ECO:0000313" key="18">
    <source>
        <dbReference type="EMBL" id="HBH1543555.1"/>
    </source>
</evidence>
<dbReference type="PROSITE" id="PS51686">
    <property type="entry name" value="SAM_MT_RSMB_NOP"/>
    <property type="match status" value="1"/>
</dbReference>
<dbReference type="Proteomes" id="UP000189137">
    <property type="component" value="Unassembled WGS sequence"/>
</dbReference>
<dbReference type="GeneID" id="66354981"/>
<evidence type="ECO:0000256" key="13">
    <source>
        <dbReference type="PROSITE-ProRule" id="PRU01023"/>
    </source>
</evidence>
<dbReference type="EMBL" id="CAAJVP010000005">
    <property type="protein sequence ID" value="VHY03364.1"/>
    <property type="molecule type" value="Genomic_DNA"/>
</dbReference>
<dbReference type="Proteomes" id="UP000878956">
    <property type="component" value="Unassembled WGS sequence"/>
</dbReference>
<dbReference type="InterPro" id="IPR001678">
    <property type="entry name" value="MeTrfase_RsmB-F_NOP2_dom"/>
</dbReference>
<dbReference type="NCBIfam" id="TIGR00446">
    <property type="entry name" value="nop2p"/>
    <property type="match status" value="1"/>
</dbReference>
<evidence type="ECO:0000313" key="21">
    <source>
        <dbReference type="EMBL" id="VFD29116.1"/>
    </source>
</evidence>
<dbReference type="GO" id="GO:0005737">
    <property type="term" value="C:cytoplasm"/>
    <property type="evidence" value="ECO:0007669"/>
    <property type="project" value="UniProtKB-SubCell"/>
</dbReference>
<keyword evidence="7 13" id="KW-0808">Transferase</keyword>
<evidence type="ECO:0000256" key="10">
    <source>
        <dbReference type="ARBA" id="ARBA00030399"/>
    </source>
</evidence>
<dbReference type="Gene3D" id="3.40.50.150">
    <property type="entry name" value="Vaccinia Virus protein VP39"/>
    <property type="match status" value="1"/>
</dbReference>
<evidence type="ECO:0000256" key="1">
    <source>
        <dbReference type="ARBA" id="ARBA00002724"/>
    </source>
</evidence>
<dbReference type="EMBL" id="DAEPXK010000041">
    <property type="protein sequence ID" value="HBH1543555.1"/>
    <property type="molecule type" value="Genomic_DNA"/>
</dbReference>
<dbReference type="PRINTS" id="PR02008">
    <property type="entry name" value="RCMTFAMILY"/>
</dbReference>
<protein>
    <recommendedName>
        <fullName evidence="3">16S rRNA (cytosine(967)-C(5))-methyltransferase</fullName>
        <ecNumber evidence="3">2.1.1.176</ecNumber>
    </recommendedName>
    <alternativeName>
        <fullName evidence="10">16S rRNA m5C967 methyltransferase</fullName>
    </alternativeName>
    <alternativeName>
        <fullName evidence="11">rRNA (cytosine-C(5)-)-methyltransferase RsmB</fullName>
    </alternativeName>
</protein>
<evidence type="ECO:0000313" key="20">
    <source>
        <dbReference type="EMBL" id="SJS31472.1"/>
    </source>
</evidence>
<dbReference type="AlphaFoldDB" id="A0A069ATG0"/>
<evidence type="ECO:0000313" key="15">
    <source>
        <dbReference type="EMBL" id="CDS85148.1"/>
    </source>
</evidence>
<dbReference type="CDD" id="cd02440">
    <property type="entry name" value="AdoMet_MTases"/>
    <property type="match status" value="1"/>
</dbReference>
<dbReference type="FunFam" id="3.30.70.1170:FF:000003">
    <property type="entry name" value="16S rRNA (Cytosine(967)-C(5))-methyltransferase RsmB"/>
    <property type="match status" value="1"/>
</dbReference>
<dbReference type="EMBL" id="LK932505">
    <property type="protein sequence ID" value="CDS85148.1"/>
    <property type="molecule type" value="Genomic_DNA"/>
</dbReference>
<evidence type="ECO:0000313" key="19">
    <source>
        <dbReference type="EMBL" id="HBH1544690.1"/>
    </source>
</evidence>
<dbReference type="InterPro" id="IPR004573">
    <property type="entry name" value="rRNA_ssu_MeTfrase_B"/>
</dbReference>
<dbReference type="InterPro" id="IPR035926">
    <property type="entry name" value="NusB-like_sf"/>
</dbReference>
<accession>A0A069ATG0</accession>
<evidence type="ECO:0000256" key="6">
    <source>
        <dbReference type="ARBA" id="ARBA00022603"/>
    </source>
</evidence>
<keyword evidence="9 13" id="KW-0694">RNA-binding</keyword>
<dbReference type="InterPro" id="IPR006027">
    <property type="entry name" value="NusB_RsmB_TIM44"/>
</dbReference>
<dbReference type="Pfam" id="PF01029">
    <property type="entry name" value="NusB"/>
    <property type="match status" value="1"/>
</dbReference>
<evidence type="ECO:0000256" key="2">
    <source>
        <dbReference type="ARBA" id="ARBA00004496"/>
    </source>
</evidence>
<evidence type="ECO:0000256" key="9">
    <source>
        <dbReference type="ARBA" id="ARBA00022884"/>
    </source>
</evidence>
<dbReference type="Proteomes" id="UP000372533">
    <property type="component" value="Unassembled WGS sequence"/>
</dbReference>
<name>A0A069ATG0_CLODI</name>
<evidence type="ECO:0000313" key="23">
    <source>
        <dbReference type="Proteomes" id="UP000189137"/>
    </source>
</evidence>
<evidence type="ECO:0000313" key="16">
    <source>
        <dbReference type="EMBL" id="CDS88487.1"/>
    </source>
</evidence>
<evidence type="ECO:0000313" key="25">
    <source>
        <dbReference type="Proteomes" id="UP000411588"/>
    </source>
</evidence>
<keyword evidence="5" id="KW-0698">rRNA processing</keyword>
<reference evidence="17" key="1">
    <citation type="submission" date="2014-07" db="EMBL/GenBank/DDBJ databases">
        <authorList>
            <person name="Monot Marc"/>
        </authorList>
    </citation>
    <scope>NUCLEOTIDE SEQUENCE</scope>
    <source>
        <strain evidence="17">7032989</strain>
        <strain evidence="16">7032994</strain>
    </source>
</reference>
<feature type="binding site" evidence="13">
    <location>
        <begin position="258"/>
        <end position="264"/>
    </location>
    <ligand>
        <name>S-adenosyl-L-methionine</name>
        <dbReference type="ChEBI" id="CHEBI:59789"/>
    </ligand>
</feature>
<evidence type="ECO:0000256" key="4">
    <source>
        <dbReference type="ARBA" id="ARBA00022490"/>
    </source>
</evidence>
<feature type="binding site" evidence="13">
    <location>
        <position position="282"/>
    </location>
    <ligand>
        <name>S-adenosyl-L-methionine</name>
        <dbReference type="ChEBI" id="CHEBI:59789"/>
    </ligand>
</feature>
<dbReference type="EMBL" id="DAEPXK010000140">
    <property type="protein sequence ID" value="HBH1544690.1"/>
    <property type="molecule type" value="Genomic_DNA"/>
</dbReference>
<dbReference type="Gene3D" id="3.30.70.1170">
    <property type="entry name" value="Sun protein, domain 3"/>
    <property type="match status" value="1"/>
</dbReference>